<comment type="subcellular location">
    <subcellularLocation>
        <location evidence="1">Membrane</location>
        <topology evidence="1">Multi-pass membrane protein</topology>
    </subcellularLocation>
</comment>
<dbReference type="Pfam" id="PF01694">
    <property type="entry name" value="Rhomboid"/>
    <property type="match status" value="1"/>
</dbReference>
<dbReference type="FunFam" id="1.20.1540.10:FF:000027">
    <property type="entry name" value="Rhomboid family intramembrane serine protease"/>
    <property type="match status" value="1"/>
</dbReference>
<accession>F4A030</accession>
<dbReference type="AlphaFoldDB" id="F4A030"/>
<dbReference type="eggNOG" id="COG0705">
    <property type="taxonomic scope" value="Bacteria"/>
</dbReference>
<dbReference type="HOGENOM" id="CLU_055068_5_1_9"/>
<evidence type="ECO:0000256" key="6">
    <source>
        <dbReference type="ARBA" id="ARBA00023136"/>
    </source>
</evidence>
<evidence type="ECO:0000256" key="1">
    <source>
        <dbReference type="ARBA" id="ARBA00004141"/>
    </source>
</evidence>
<keyword evidence="2" id="KW-1003">Cell membrane</keyword>
<keyword evidence="3" id="KW-0997">Cell inner membrane</keyword>
<evidence type="ECO:0000256" key="5">
    <source>
        <dbReference type="ARBA" id="ARBA00022989"/>
    </source>
</evidence>
<evidence type="ECO:0000313" key="9">
    <source>
        <dbReference type="EMBL" id="AEE95848.1"/>
    </source>
</evidence>
<keyword evidence="4 7" id="KW-0812">Transmembrane</keyword>
<dbReference type="SUPFAM" id="SSF144091">
    <property type="entry name" value="Rhomboid-like"/>
    <property type="match status" value="1"/>
</dbReference>
<evidence type="ECO:0000256" key="4">
    <source>
        <dbReference type="ARBA" id="ARBA00022692"/>
    </source>
</evidence>
<keyword evidence="5 7" id="KW-1133">Transmembrane helix</keyword>
<keyword evidence="10" id="KW-1185">Reference proteome</keyword>
<feature type="transmembrane region" description="Helical" evidence="7">
    <location>
        <begin position="195"/>
        <end position="214"/>
    </location>
</feature>
<dbReference type="RefSeq" id="WP_013780281.1">
    <property type="nucleotide sequence ID" value="NC_015520.1"/>
</dbReference>
<dbReference type="PANTHER" id="PTHR43066:SF26">
    <property type="entry name" value="RHOMBOID PROTEASE GLPG"/>
    <property type="match status" value="1"/>
</dbReference>
<feature type="transmembrane region" description="Helical" evidence="7">
    <location>
        <begin position="125"/>
        <end position="145"/>
    </location>
</feature>
<proteinExistence type="predicted"/>
<dbReference type="GO" id="GO:0004252">
    <property type="term" value="F:serine-type endopeptidase activity"/>
    <property type="evidence" value="ECO:0007669"/>
    <property type="project" value="InterPro"/>
</dbReference>
<dbReference type="GO" id="GO:0016020">
    <property type="term" value="C:membrane"/>
    <property type="evidence" value="ECO:0007669"/>
    <property type="project" value="UniProtKB-SubCell"/>
</dbReference>
<evidence type="ECO:0000256" key="3">
    <source>
        <dbReference type="ARBA" id="ARBA00022519"/>
    </source>
</evidence>
<feature type="transmembrane region" description="Helical" evidence="7">
    <location>
        <begin position="12"/>
        <end position="30"/>
    </location>
</feature>
<gene>
    <name evidence="9" type="ordered locus">Mahau_0645</name>
</gene>
<dbReference type="KEGG" id="mas:Mahau_0645"/>
<name>F4A030_MAHA5</name>
<evidence type="ECO:0000256" key="2">
    <source>
        <dbReference type="ARBA" id="ARBA00022475"/>
    </source>
</evidence>
<dbReference type="Proteomes" id="UP000008457">
    <property type="component" value="Chromosome"/>
</dbReference>
<feature type="domain" description="Peptidase S54 rhomboid" evidence="8">
    <location>
        <begin position="63"/>
        <end position="216"/>
    </location>
</feature>
<dbReference type="Gene3D" id="1.20.1540.10">
    <property type="entry name" value="Rhomboid-like"/>
    <property type="match status" value="1"/>
</dbReference>
<dbReference type="EMBL" id="CP002360">
    <property type="protein sequence ID" value="AEE95848.1"/>
    <property type="molecule type" value="Genomic_DNA"/>
</dbReference>
<feature type="transmembrane region" description="Helical" evidence="7">
    <location>
        <begin position="99"/>
        <end position="119"/>
    </location>
</feature>
<dbReference type="PANTHER" id="PTHR43066">
    <property type="entry name" value="RHOMBOID-RELATED PROTEIN"/>
    <property type="match status" value="1"/>
</dbReference>
<evidence type="ECO:0000256" key="7">
    <source>
        <dbReference type="SAM" id="Phobius"/>
    </source>
</evidence>
<dbReference type="InterPro" id="IPR035952">
    <property type="entry name" value="Rhomboid-like_sf"/>
</dbReference>
<dbReference type="MEROPS" id="S54.027"/>
<reference evidence="10" key="1">
    <citation type="submission" date="2010-11" db="EMBL/GenBank/DDBJ databases">
        <title>The complete genome of Mahella australiensis DSM 15567.</title>
        <authorList>
            <consortium name="US DOE Joint Genome Institute (JGI-PGF)"/>
            <person name="Lucas S."/>
            <person name="Copeland A."/>
            <person name="Lapidus A."/>
            <person name="Bruce D."/>
            <person name="Goodwin L."/>
            <person name="Pitluck S."/>
            <person name="Kyrpides N."/>
            <person name="Mavromatis K."/>
            <person name="Pagani I."/>
            <person name="Ivanova N."/>
            <person name="Teshima H."/>
            <person name="Brettin T."/>
            <person name="Detter J.C."/>
            <person name="Han C."/>
            <person name="Tapia R."/>
            <person name="Land M."/>
            <person name="Hauser L."/>
            <person name="Markowitz V."/>
            <person name="Cheng J.-F."/>
            <person name="Hugenholtz P."/>
            <person name="Woyke T."/>
            <person name="Wu D."/>
            <person name="Spring S."/>
            <person name="Pukall R."/>
            <person name="Steenblock K."/>
            <person name="Schneider S."/>
            <person name="Klenk H.-P."/>
            <person name="Eisen J.A."/>
        </authorList>
    </citation>
    <scope>NUCLEOTIDE SEQUENCE [LARGE SCALE GENOMIC DNA]</scope>
    <source>
        <strain evidence="10">DSM 15567 / CIP 107919 / 50-1 BON</strain>
    </source>
</reference>
<keyword evidence="6 7" id="KW-0472">Membrane</keyword>
<evidence type="ECO:0000313" key="10">
    <source>
        <dbReference type="Proteomes" id="UP000008457"/>
    </source>
</evidence>
<feature type="transmembrane region" description="Helical" evidence="7">
    <location>
        <begin position="152"/>
        <end position="175"/>
    </location>
</feature>
<evidence type="ECO:0000259" key="8">
    <source>
        <dbReference type="Pfam" id="PF01694"/>
    </source>
</evidence>
<dbReference type="OrthoDB" id="9813074at2"/>
<dbReference type="STRING" id="697281.Mahau_0645"/>
<sequence>MIPLRDTIPSKHTPIMTWAIIIINAIVFLYQSSLPDRQALAIVYQYAFIPARLAESLNNPAAYIPLFTSMFMHGNWMHIISNMWSLWLFGDNVEDKMGAIRFLIFYILCGLIAGLAHFLSGPNSTVPTLGASGAIAGVMGAYFVLFPHSRIITLIPFIIPFFIYVPSAVFLFVWFISQLYSGIIEGIAGRAVGGVAWWAHIFGFLGGVLLYRIFIRRKNSYPIWDDEYWPW</sequence>
<protein>
    <submittedName>
        <fullName evidence="9">Rhomboid family protein</fullName>
    </submittedName>
</protein>
<reference evidence="9 10" key="2">
    <citation type="journal article" date="2011" name="Stand. Genomic Sci.">
        <title>Complete genome sequence of Mahella australiensis type strain (50-1 BON).</title>
        <authorList>
            <person name="Sikorski J."/>
            <person name="Teshima H."/>
            <person name="Nolan M."/>
            <person name="Lucas S."/>
            <person name="Hammon N."/>
            <person name="Deshpande S."/>
            <person name="Cheng J.F."/>
            <person name="Pitluck S."/>
            <person name="Liolios K."/>
            <person name="Pagani I."/>
            <person name="Ivanova N."/>
            <person name="Huntemann M."/>
            <person name="Mavromatis K."/>
            <person name="Ovchinikova G."/>
            <person name="Pati A."/>
            <person name="Tapia R."/>
            <person name="Han C."/>
            <person name="Goodwin L."/>
            <person name="Chen A."/>
            <person name="Palaniappan K."/>
            <person name="Land M."/>
            <person name="Hauser L."/>
            <person name="Ngatchou-Djao O.D."/>
            <person name="Rohde M."/>
            <person name="Pukall R."/>
            <person name="Spring S."/>
            <person name="Abt B."/>
            <person name="Goker M."/>
            <person name="Detter J.C."/>
            <person name="Woyke T."/>
            <person name="Bristow J."/>
            <person name="Markowitz V."/>
            <person name="Hugenholtz P."/>
            <person name="Eisen J.A."/>
            <person name="Kyrpides N.C."/>
            <person name="Klenk H.P."/>
            <person name="Lapidus A."/>
        </authorList>
    </citation>
    <scope>NUCLEOTIDE SEQUENCE [LARGE SCALE GENOMIC DNA]</scope>
    <source>
        <strain evidence="10">DSM 15567 / CIP 107919 / 50-1 BON</strain>
    </source>
</reference>
<dbReference type="InterPro" id="IPR022764">
    <property type="entry name" value="Peptidase_S54_rhomboid_dom"/>
</dbReference>
<organism evidence="9 10">
    <name type="scientific">Mahella australiensis (strain DSM 15567 / CIP 107919 / 50-1 BON)</name>
    <dbReference type="NCBI Taxonomy" id="697281"/>
    <lineage>
        <taxon>Bacteria</taxon>
        <taxon>Bacillati</taxon>
        <taxon>Bacillota</taxon>
        <taxon>Clostridia</taxon>
        <taxon>Thermoanaerobacterales</taxon>
        <taxon>Thermoanaerobacterales Family IV. Incertae Sedis</taxon>
        <taxon>Mahella</taxon>
    </lineage>
</organism>